<dbReference type="Proteomes" id="UP000190626">
    <property type="component" value="Unassembled WGS sequence"/>
</dbReference>
<sequence>MGSDKHVSLAGIMGFPVTPFDHNDTVDEKAFEANLQFLLTNGLDSVFVCAGSGEFQSLAINEYERLVTVGVAVVAGKVPVFAGTGGNLKESVDRAQLVERLGADGLLLLPPYLIIPEQEGLYHYYRTIAQSTKLPVIIYQRDNAIFTLSTLDKLAALPNVIGFKDGLGNFELNIEFVQSIGTRLQWMNGMPLAELTMPAYKALGFHSYSSAISNYIPQVSRAYYESLLAGDEQRMQAIYREVILPIHRIRQLRKGYAVSLIKAGMNIVGLPVGLQVRSPLVQVEKEHYKQLELIIKKSIDLLAATNNV</sequence>
<keyword evidence="9" id="KW-1185">Reference proteome</keyword>
<proteinExistence type="inferred from homology"/>
<comment type="caution">
    <text evidence="8">The sequence shown here is derived from an EMBL/GenBank/DDBJ whole genome shotgun (WGS) entry which is preliminary data.</text>
</comment>
<dbReference type="GO" id="GO:0042838">
    <property type="term" value="P:D-glucarate catabolic process"/>
    <property type="evidence" value="ECO:0007669"/>
    <property type="project" value="UniProtKB-UniRule"/>
</dbReference>
<reference evidence="9" key="1">
    <citation type="submission" date="2016-07" db="EMBL/GenBank/DDBJ databases">
        <authorList>
            <person name="Florea S."/>
            <person name="Webb J.S."/>
            <person name="Jaromczyk J."/>
            <person name="Schardl C.L."/>
        </authorList>
    </citation>
    <scope>NUCLEOTIDE SEQUENCE [LARGE SCALE GENOMIC DNA]</scope>
    <source>
        <strain evidence="9">CY1</strain>
    </source>
</reference>
<dbReference type="PRINTS" id="PR00146">
    <property type="entry name" value="DHPICSNTHASE"/>
</dbReference>
<dbReference type="GO" id="GO:0008840">
    <property type="term" value="F:4-hydroxy-tetrahydrodipicolinate synthase activity"/>
    <property type="evidence" value="ECO:0007669"/>
    <property type="project" value="TreeGrafter"/>
</dbReference>
<feature type="active site" description="Schiff-base intermediate with substrate" evidence="7">
    <location>
        <position position="164"/>
    </location>
</feature>
<keyword evidence="4 5" id="KW-0456">Lyase</keyword>
<gene>
    <name evidence="8" type="ORF">BC351_02320</name>
</gene>
<organism evidence="8 9">
    <name type="scientific">Paenibacillus ferrarius</name>
    <dbReference type="NCBI Taxonomy" id="1469647"/>
    <lineage>
        <taxon>Bacteria</taxon>
        <taxon>Bacillati</taxon>
        <taxon>Bacillota</taxon>
        <taxon>Bacilli</taxon>
        <taxon>Bacillales</taxon>
        <taxon>Paenibacillaceae</taxon>
        <taxon>Paenibacillus</taxon>
    </lineage>
</organism>
<dbReference type="STRING" id="1469647.BC351_02320"/>
<dbReference type="PIRSF" id="PIRSF001365">
    <property type="entry name" value="DHDPS"/>
    <property type="match status" value="1"/>
</dbReference>
<evidence type="ECO:0000256" key="7">
    <source>
        <dbReference type="PIRSR" id="PIRSR001365-1"/>
    </source>
</evidence>
<dbReference type="EMBL" id="MBTG01000001">
    <property type="protein sequence ID" value="OPH62094.1"/>
    <property type="molecule type" value="Genomic_DNA"/>
</dbReference>
<dbReference type="GO" id="GO:0047448">
    <property type="term" value="F:5-dehydro-4-deoxyglucarate dehydratase activity"/>
    <property type="evidence" value="ECO:0007669"/>
    <property type="project" value="UniProtKB-UniRule"/>
</dbReference>
<evidence type="ECO:0000313" key="9">
    <source>
        <dbReference type="Proteomes" id="UP000190626"/>
    </source>
</evidence>
<dbReference type="HAMAP" id="MF_00694">
    <property type="entry name" value="KDGDH"/>
    <property type="match status" value="1"/>
</dbReference>
<evidence type="ECO:0000313" key="8">
    <source>
        <dbReference type="EMBL" id="OPH62094.1"/>
    </source>
</evidence>
<comment type="similarity">
    <text evidence="3 5 6">Belongs to the DapA family.</text>
</comment>
<dbReference type="NCBIfam" id="NF002958">
    <property type="entry name" value="PRK03620.1"/>
    <property type="match status" value="1"/>
</dbReference>
<dbReference type="SMART" id="SM01130">
    <property type="entry name" value="DHDPS"/>
    <property type="match status" value="1"/>
</dbReference>
<dbReference type="AlphaFoldDB" id="A0A1V4HT39"/>
<dbReference type="Pfam" id="PF00701">
    <property type="entry name" value="DHDPS"/>
    <property type="match status" value="1"/>
</dbReference>
<comment type="catalytic activity">
    <reaction evidence="1 5">
        <text>5-dehydro-4-deoxy-D-glucarate + H(+) = 2,5-dioxopentanoate + CO2 + H2O</text>
        <dbReference type="Rhea" id="RHEA:24608"/>
        <dbReference type="ChEBI" id="CHEBI:15377"/>
        <dbReference type="ChEBI" id="CHEBI:15378"/>
        <dbReference type="ChEBI" id="CHEBI:16526"/>
        <dbReference type="ChEBI" id="CHEBI:42819"/>
        <dbReference type="ChEBI" id="CHEBI:58136"/>
        <dbReference type="EC" id="4.2.1.41"/>
    </reaction>
</comment>
<evidence type="ECO:0000256" key="6">
    <source>
        <dbReference type="PIRNR" id="PIRNR001365"/>
    </source>
</evidence>
<feature type="active site" description="Proton donor/acceptor" evidence="7">
    <location>
        <position position="139"/>
    </location>
</feature>
<evidence type="ECO:0000256" key="1">
    <source>
        <dbReference type="ARBA" id="ARBA00001446"/>
    </source>
</evidence>
<dbReference type="SUPFAM" id="SSF51569">
    <property type="entry name" value="Aldolase"/>
    <property type="match status" value="1"/>
</dbReference>
<dbReference type="PANTHER" id="PTHR12128:SF19">
    <property type="entry name" value="5-DEHYDRO-4-DEOXYGLUCARATE DEHYDRATASE 2-RELATED"/>
    <property type="match status" value="1"/>
</dbReference>
<protein>
    <recommendedName>
        <fullName evidence="5">Probable 5-dehydro-4-deoxyglucarate dehydratase</fullName>
        <ecNumber evidence="5">4.2.1.41</ecNumber>
    </recommendedName>
    <alternativeName>
        <fullName evidence="5">5-keto-4-deoxy-glucarate dehydratase</fullName>
        <shortName evidence="5">KDGDH</shortName>
    </alternativeName>
</protein>
<evidence type="ECO:0000256" key="5">
    <source>
        <dbReference type="HAMAP-Rule" id="MF_00694"/>
    </source>
</evidence>
<name>A0A1V4HT39_9BACL</name>
<dbReference type="OrthoDB" id="9778880at2"/>
<dbReference type="NCBIfam" id="TIGR03249">
    <property type="entry name" value="KdgD"/>
    <property type="match status" value="1"/>
</dbReference>
<dbReference type="InterPro" id="IPR013785">
    <property type="entry name" value="Aldolase_TIM"/>
</dbReference>
<dbReference type="Gene3D" id="3.20.20.70">
    <property type="entry name" value="Aldolase class I"/>
    <property type="match status" value="1"/>
</dbReference>
<dbReference type="EC" id="4.2.1.41" evidence="5"/>
<evidence type="ECO:0000256" key="4">
    <source>
        <dbReference type="ARBA" id="ARBA00023239"/>
    </source>
</evidence>
<comment type="pathway">
    <text evidence="2 5">Carbohydrate acid metabolism; D-glucarate degradation; 2,5-dioxopentanoate from D-glucarate: step 2/2.</text>
</comment>
<dbReference type="InterPro" id="IPR002220">
    <property type="entry name" value="DapA-like"/>
</dbReference>
<dbReference type="RefSeq" id="WP_079409089.1">
    <property type="nucleotide sequence ID" value="NZ_MBTG01000001.1"/>
</dbReference>
<dbReference type="InterPro" id="IPR017655">
    <property type="entry name" value="Dehydro-deoxyglucarate_dehyd"/>
</dbReference>
<evidence type="ECO:0000256" key="3">
    <source>
        <dbReference type="ARBA" id="ARBA00007592"/>
    </source>
</evidence>
<dbReference type="UniPathway" id="UPA00564">
    <property type="reaction ID" value="UER00628"/>
</dbReference>
<dbReference type="PANTHER" id="PTHR12128">
    <property type="entry name" value="DIHYDRODIPICOLINATE SYNTHASE"/>
    <property type="match status" value="1"/>
</dbReference>
<accession>A0A1V4HT39</accession>
<evidence type="ECO:0000256" key="2">
    <source>
        <dbReference type="ARBA" id="ARBA00004983"/>
    </source>
</evidence>